<dbReference type="PROSITE" id="PS51192">
    <property type="entry name" value="HELICASE_ATP_BIND_1"/>
    <property type="match status" value="1"/>
</dbReference>
<dbReference type="SUPFAM" id="SSF52540">
    <property type="entry name" value="P-loop containing nucleoside triphosphate hydrolases"/>
    <property type="match status" value="1"/>
</dbReference>
<dbReference type="InterPro" id="IPR014001">
    <property type="entry name" value="Helicase_ATP-bd"/>
</dbReference>
<feature type="compositionally biased region" description="Basic and acidic residues" evidence="6">
    <location>
        <begin position="558"/>
        <end position="581"/>
    </location>
</feature>
<dbReference type="InterPro" id="IPR050079">
    <property type="entry name" value="DEAD_box_RNA_helicase"/>
</dbReference>
<evidence type="ECO:0000256" key="3">
    <source>
        <dbReference type="ARBA" id="ARBA00022806"/>
    </source>
</evidence>
<feature type="short sequence motif" description="Q motif" evidence="5">
    <location>
        <begin position="4"/>
        <end position="32"/>
    </location>
</feature>
<keyword evidence="1" id="KW-0547">Nucleotide-binding</keyword>
<dbReference type="VEuPathDB" id="GiardiaDB:QR46_4524"/>
<dbReference type="GO" id="GO:0003676">
    <property type="term" value="F:nucleic acid binding"/>
    <property type="evidence" value="ECO:0007669"/>
    <property type="project" value="InterPro"/>
</dbReference>
<dbReference type="InterPro" id="IPR011545">
    <property type="entry name" value="DEAD/DEAH_box_helicase_dom"/>
</dbReference>
<evidence type="ECO:0000256" key="5">
    <source>
        <dbReference type="PROSITE-ProRule" id="PRU00552"/>
    </source>
</evidence>
<keyword evidence="2" id="KW-0378">Hydrolase</keyword>
<name>V6TNC3_GIAIN</name>
<dbReference type="Pfam" id="PF00270">
    <property type="entry name" value="DEAD"/>
    <property type="match status" value="1"/>
</dbReference>
<feature type="compositionally biased region" description="Basic and acidic residues" evidence="6">
    <location>
        <begin position="590"/>
        <end position="601"/>
    </location>
</feature>
<dbReference type="SMART" id="SM00487">
    <property type="entry name" value="DEXDc"/>
    <property type="match status" value="1"/>
</dbReference>
<evidence type="ECO:0000313" key="10">
    <source>
        <dbReference type="EMBL" id="ESU39852.1"/>
    </source>
</evidence>
<evidence type="ECO:0000256" key="1">
    <source>
        <dbReference type="ARBA" id="ARBA00022741"/>
    </source>
</evidence>
<dbReference type="EMBL" id="AHGT01000001">
    <property type="protein sequence ID" value="ESU39852.1"/>
    <property type="molecule type" value="Genomic_DNA"/>
</dbReference>
<dbReference type="InterPro" id="IPR014014">
    <property type="entry name" value="RNA_helicase_DEAD_Q_motif"/>
</dbReference>
<feature type="compositionally biased region" description="Basic residues" evidence="6">
    <location>
        <begin position="611"/>
        <end position="628"/>
    </location>
</feature>
<dbReference type="GO" id="GO:0005829">
    <property type="term" value="C:cytosol"/>
    <property type="evidence" value="ECO:0007669"/>
    <property type="project" value="TreeGrafter"/>
</dbReference>
<reference evidence="10 11" key="2">
    <citation type="journal article" date="2013" name="Genome Biol. Evol.">
        <title>Genome sequencing of Giardia lamblia genotypes A2 and B isolates (DH and GS) and comparative analysis with the genomes of genotypes A1 and E (WB and Pig).</title>
        <authorList>
            <person name="Adam R.D."/>
            <person name="Dahlstrom E.W."/>
            <person name="Martens C.A."/>
            <person name="Bruno D.P."/>
            <person name="Barbian K.D."/>
            <person name="Ricklefs S.M."/>
            <person name="Hernandez M.M."/>
            <person name="Narla N.P."/>
            <person name="Patel R.B."/>
            <person name="Porcella S.F."/>
            <person name="Nash T.E."/>
        </authorList>
    </citation>
    <scope>NUCLEOTIDE SEQUENCE [LARGE SCALE GENOMIC DNA]</scope>
    <source>
        <strain evidence="10 11">DH</strain>
    </source>
</reference>
<evidence type="ECO:0000256" key="2">
    <source>
        <dbReference type="ARBA" id="ARBA00022801"/>
    </source>
</evidence>
<dbReference type="PROSITE" id="PS51195">
    <property type="entry name" value="Q_MOTIF"/>
    <property type="match status" value="1"/>
</dbReference>
<evidence type="ECO:0000313" key="11">
    <source>
        <dbReference type="Proteomes" id="UP000018320"/>
    </source>
</evidence>
<dbReference type="InterPro" id="IPR027417">
    <property type="entry name" value="P-loop_NTPase"/>
</dbReference>
<evidence type="ECO:0000259" key="7">
    <source>
        <dbReference type="PROSITE" id="PS51192"/>
    </source>
</evidence>
<reference evidence="11" key="1">
    <citation type="submission" date="2012-02" db="EMBL/GenBank/DDBJ databases">
        <title>Genome sequencing of Giardia lamblia Genotypes A2 and B isolates (DH and GS) and comparative analysis with the genomes of Genotypes A1 and E (WB and Pig).</title>
        <authorList>
            <person name="Adam R."/>
            <person name="Dahlstrom E."/>
            <person name="Martens C."/>
            <person name="Bruno D."/>
            <person name="Barbian K."/>
            <person name="Porcella S.F."/>
            <person name="Nash T."/>
        </authorList>
    </citation>
    <scope>NUCLEOTIDE SEQUENCE</scope>
    <source>
        <strain evidence="11">DH</strain>
    </source>
</reference>
<feature type="domain" description="Helicase C-terminal" evidence="8">
    <location>
        <begin position="264"/>
        <end position="425"/>
    </location>
</feature>
<proteinExistence type="predicted"/>
<dbReference type="AlphaFoldDB" id="V6TNC3"/>
<protein>
    <submittedName>
        <fullName evidence="10">ATP-dependent RNA helicase</fullName>
    </submittedName>
</protein>
<dbReference type="SMART" id="SM00490">
    <property type="entry name" value="HELICc"/>
    <property type="match status" value="1"/>
</dbReference>
<dbReference type="PROSITE" id="PS51194">
    <property type="entry name" value="HELICASE_CTER"/>
    <property type="match status" value="1"/>
</dbReference>
<dbReference type="Proteomes" id="UP000018320">
    <property type="component" value="Unassembled WGS sequence"/>
</dbReference>
<feature type="region of interest" description="Disordered" evidence="6">
    <location>
        <begin position="557"/>
        <end position="628"/>
    </location>
</feature>
<comment type="caution">
    <text evidence="10">The sequence shown here is derived from an EMBL/GenBank/DDBJ whole genome shotgun (WGS) entry which is preliminary data.</text>
</comment>
<dbReference type="GO" id="GO:0016787">
    <property type="term" value="F:hydrolase activity"/>
    <property type="evidence" value="ECO:0007669"/>
    <property type="project" value="UniProtKB-KW"/>
</dbReference>
<keyword evidence="4" id="KW-0067">ATP-binding</keyword>
<accession>V6TNC3</accession>
<evidence type="ECO:0000259" key="8">
    <source>
        <dbReference type="PROSITE" id="PS51194"/>
    </source>
</evidence>
<feature type="domain" description="Helicase ATP-binding" evidence="7">
    <location>
        <begin position="35"/>
        <end position="209"/>
    </location>
</feature>
<dbReference type="PANTHER" id="PTHR47959">
    <property type="entry name" value="ATP-DEPENDENT RNA HELICASE RHLE-RELATED"/>
    <property type="match status" value="1"/>
</dbReference>
<sequence>MYFMSWQGLSLSRQLTRAVLRLGWKFPTTVQEKVIPIVLAGRDALVSAVTGSGKTGAFGIPLLERMILRGRDTYGTTALILSPTRELAAQTAAVLQELAYFTNFRVYLLIGGTDTAKQAAQLRTEPDIIVATPGRLIDLVRNTVNFSLDTIEVLVLDEGDKMLDIGFHDELKEICALCPVARQTLLFSATMEKEVLSFSLLALQKPLQVQIDPPRTVAQTITQEFVMITPTLLRKCTEKFKGEDSSLKSSTLSAIARDILLVALLRNNFSSEDGQHKIMVFCNSKREVRRVFILLDMLSRPPEDTARSCLLAGIRPSCLHGDSSQKERATELDRFRSGDINLLVCSDVASRGLDIENVTVVIQYDFPLSLDVHIHRVGRTGRADAPGTSITFVHDNAQEQNVLKEIQDSQKERAKGQPLRQRKIDSKLITTVTHYFVHNSVPDKLKRRVDRMNLEMAVKMEEIKIKKAENIMEFKDEIFSRPKKTWFQTEAEKANLRALHARVVSGAITNKEAVRDFSKEEQKYLRKITSEAKMVKNRQENSLPPDVLASIRAKKRAERNLREEGESPGEVRNRMYEEARIQRRAIRMQRKTDSKNNRNLDDQTVAPYQMKRGKKPTGFKSKKRYKRR</sequence>
<dbReference type="VEuPathDB" id="GiardiaDB:GL50803_0013791"/>
<keyword evidence="3 10" id="KW-0347">Helicase</keyword>
<dbReference type="PANTHER" id="PTHR47959:SF1">
    <property type="entry name" value="ATP-DEPENDENT RNA HELICASE DBPA"/>
    <property type="match status" value="1"/>
</dbReference>
<evidence type="ECO:0000256" key="6">
    <source>
        <dbReference type="SAM" id="MobiDB-lite"/>
    </source>
</evidence>
<dbReference type="GO" id="GO:0003724">
    <property type="term" value="F:RNA helicase activity"/>
    <property type="evidence" value="ECO:0007669"/>
    <property type="project" value="InterPro"/>
</dbReference>
<feature type="domain" description="DEAD-box RNA helicase Q" evidence="9">
    <location>
        <begin position="4"/>
        <end position="32"/>
    </location>
</feature>
<dbReference type="Pfam" id="PF00271">
    <property type="entry name" value="Helicase_C"/>
    <property type="match status" value="1"/>
</dbReference>
<dbReference type="CDD" id="cd18787">
    <property type="entry name" value="SF2_C_DEAD"/>
    <property type="match status" value="1"/>
</dbReference>
<gene>
    <name evidence="10" type="ORF">DHA2_13791</name>
</gene>
<dbReference type="InterPro" id="IPR001650">
    <property type="entry name" value="Helicase_C-like"/>
</dbReference>
<dbReference type="VEuPathDB" id="GiardiaDB:GL50581_1629"/>
<evidence type="ECO:0000256" key="4">
    <source>
        <dbReference type="ARBA" id="ARBA00022840"/>
    </source>
</evidence>
<organism evidence="10 11">
    <name type="scientific">Giardia intestinalis</name>
    <name type="common">Giardia lamblia</name>
    <dbReference type="NCBI Taxonomy" id="5741"/>
    <lineage>
        <taxon>Eukaryota</taxon>
        <taxon>Metamonada</taxon>
        <taxon>Diplomonadida</taxon>
        <taxon>Hexamitidae</taxon>
        <taxon>Giardiinae</taxon>
        <taxon>Giardia</taxon>
    </lineage>
</organism>
<evidence type="ECO:0000259" key="9">
    <source>
        <dbReference type="PROSITE" id="PS51195"/>
    </source>
</evidence>
<dbReference type="Gene3D" id="3.40.50.300">
    <property type="entry name" value="P-loop containing nucleotide triphosphate hydrolases"/>
    <property type="match status" value="2"/>
</dbReference>
<dbReference type="GO" id="GO:0005524">
    <property type="term" value="F:ATP binding"/>
    <property type="evidence" value="ECO:0007669"/>
    <property type="project" value="UniProtKB-KW"/>
</dbReference>
<dbReference type="VEuPathDB" id="GiardiaDB:DHA2_13791"/>